<name>A0ABY1MXM7_9ACTN</name>
<protein>
    <submittedName>
        <fullName evidence="1">Uncharacterized protein</fullName>
    </submittedName>
</protein>
<dbReference type="EMBL" id="FXTG01000001">
    <property type="protein sequence ID" value="SMO42019.1"/>
    <property type="molecule type" value="Genomic_DNA"/>
</dbReference>
<dbReference type="Proteomes" id="UP000315460">
    <property type="component" value="Unassembled WGS sequence"/>
</dbReference>
<sequence length="46" mass="4549">MISTILNQLGTGSGLYDSGSAVADSAYEIASGLFLTAAQLLGNIGS</sequence>
<proteinExistence type="predicted"/>
<dbReference type="RefSeq" id="WP_167507161.1">
    <property type="nucleotide sequence ID" value="NZ_BAAAQH010000004.1"/>
</dbReference>
<gene>
    <name evidence="1" type="ORF">SAMN06265174_101520</name>
</gene>
<evidence type="ECO:0000313" key="2">
    <source>
        <dbReference type="Proteomes" id="UP000315460"/>
    </source>
</evidence>
<comment type="caution">
    <text evidence="1">The sequence shown here is derived from an EMBL/GenBank/DDBJ whole genome shotgun (WGS) entry which is preliminary data.</text>
</comment>
<organism evidence="1 2">
    <name type="scientific">Dietzia kunjamensis subsp. schimae</name>
    <dbReference type="NCBI Taxonomy" id="498198"/>
    <lineage>
        <taxon>Bacteria</taxon>
        <taxon>Bacillati</taxon>
        <taxon>Actinomycetota</taxon>
        <taxon>Actinomycetes</taxon>
        <taxon>Mycobacteriales</taxon>
        <taxon>Dietziaceae</taxon>
        <taxon>Dietzia</taxon>
    </lineage>
</organism>
<keyword evidence="2" id="KW-1185">Reference proteome</keyword>
<reference evidence="1 2" key="1">
    <citation type="submission" date="2017-05" db="EMBL/GenBank/DDBJ databases">
        <authorList>
            <person name="Varghese N."/>
            <person name="Submissions S."/>
        </authorList>
    </citation>
    <scope>NUCLEOTIDE SEQUENCE [LARGE SCALE GENOMIC DNA]</scope>
    <source>
        <strain evidence="1 2">DSM 45139</strain>
    </source>
</reference>
<evidence type="ECO:0000313" key="1">
    <source>
        <dbReference type="EMBL" id="SMO42019.1"/>
    </source>
</evidence>
<accession>A0ABY1MXM7</accession>